<dbReference type="CDD" id="cd00093">
    <property type="entry name" value="HTH_XRE"/>
    <property type="match status" value="1"/>
</dbReference>
<sequence length="525" mass="57355">MYETMEFGRLIRTLREKQGFAQADVDRRGGPSRQIIGELENGHDLAPSEATLRKLDESLDLPSGFLRSVLICSGPPTSEYFDRARARGVPPEYLALHCDSGEEMEWPGTLLVGGFDGLQDRLLDAGKSLLIDVNAFPQGDAESGAGYHFIRRWSERFAAADDVRSTTPRAGIFNRGVVDALPTIDTLQQARKLLETVQCHAKSRQACRVPLIVSDSASSTFPATSTLPHTTLILSNVTETPSGLDRLANILTGEIQRRESILNAVGYPDGRAGSELDAALAALFVAYVAFSTEVSAFDVLDRIALRGPGLFPTTDVQLARWVQQEEQTESGDGSTADDAALDGRIALLWSKFRSAVGLTSDYGPRPDIEALYGYLGEALRQRREIVDVVLPSGGEGAPTRSEVTVWSLRDVVRTMPGILLYDSQRFKSLPALWQWSWEENNPGAYYWHVTSDAAVRACAHRGARAVYVGADMDGLIGRRFTDLAPGEAVLSHRRSFERGWLAVLTLAKSHGLESHPVFLPEGGNG</sequence>
<evidence type="ECO:0000259" key="1">
    <source>
        <dbReference type="SMART" id="SM00530"/>
    </source>
</evidence>
<evidence type="ECO:0000313" key="2">
    <source>
        <dbReference type="EMBL" id="KKF03253.1"/>
    </source>
</evidence>
<gene>
    <name evidence="2" type="ORF">WN67_03930</name>
</gene>
<dbReference type="RefSeq" id="WP_046361773.1">
    <property type="nucleotide sequence ID" value="NZ_LAUZ02000015.1"/>
</dbReference>
<protein>
    <recommendedName>
        <fullName evidence="1">HTH cro/C1-type domain-containing protein</fullName>
    </recommendedName>
</protein>
<dbReference type="InterPro" id="IPR001387">
    <property type="entry name" value="Cro/C1-type_HTH"/>
</dbReference>
<dbReference type="AlphaFoldDB" id="A0A0M2K8D8"/>
<dbReference type="GO" id="GO:0003677">
    <property type="term" value="F:DNA binding"/>
    <property type="evidence" value="ECO:0007669"/>
    <property type="project" value="InterPro"/>
</dbReference>
<dbReference type="SUPFAM" id="SSF47413">
    <property type="entry name" value="lambda repressor-like DNA-binding domains"/>
    <property type="match status" value="1"/>
</dbReference>
<comment type="caution">
    <text evidence="2">The sequence shown here is derived from an EMBL/GenBank/DDBJ whole genome shotgun (WGS) entry which is preliminary data.</text>
</comment>
<dbReference type="Pfam" id="PF01381">
    <property type="entry name" value="HTH_3"/>
    <property type="match status" value="1"/>
</dbReference>
<reference evidence="2 3" key="1">
    <citation type="journal article" date="2015" name="Genome Announc.">
        <title>Draft Genome Sequence of Mycobacterium obuense Strain UC1, Isolated from Patient Sputum.</title>
        <authorList>
            <person name="Greninger A.L."/>
            <person name="Cunningham G."/>
            <person name="Hsu E.D."/>
            <person name="Yu J.M."/>
            <person name="Chiu C.Y."/>
            <person name="Miller S."/>
        </authorList>
    </citation>
    <scope>NUCLEOTIDE SEQUENCE [LARGE SCALE GENOMIC DNA]</scope>
    <source>
        <strain evidence="2 3">UC1</strain>
    </source>
</reference>
<dbReference type="Proteomes" id="UP000034150">
    <property type="component" value="Unassembled WGS sequence"/>
</dbReference>
<name>A0A0M2K8D8_9MYCO</name>
<dbReference type="PATRIC" id="fig|1807.13.peg.1798"/>
<feature type="domain" description="HTH cro/C1-type" evidence="1">
    <location>
        <begin position="10"/>
        <end position="66"/>
    </location>
</feature>
<dbReference type="InterPro" id="IPR010982">
    <property type="entry name" value="Lambda_DNA-bd_dom_sf"/>
</dbReference>
<dbReference type="EMBL" id="LAUZ02000015">
    <property type="protein sequence ID" value="KKF03253.1"/>
    <property type="molecule type" value="Genomic_DNA"/>
</dbReference>
<dbReference type="SMART" id="SM00530">
    <property type="entry name" value="HTH_XRE"/>
    <property type="match status" value="1"/>
</dbReference>
<accession>A0A0M2K8D8</accession>
<keyword evidence="3" id="KW-1185">Reference proteome</keyword>
<dbReference type="OrthoDB" id="4759879at2"/>
<evidence type="ECO:0000313" key="3">
    <source>
        <dbReference type="Proteomes" id="UP000034150"/>
    </source>
</evidence>
<proteinExistence type="predicted"/>
<organism evidence="2 3">
    <name type="scientific">Mycolicibacterium obuense</name>
    <dbReference type="NCBI Taxonomy" id="1807"/>
    <lineage>
        <taxon>Bacteria</taxon>
        <taxon>Bacillati</taxon>
        <taxon>Actinomycetota</taxon>
        <taxon>Actinomycetes</taxon>
        <taxon>Mycobacteriales</taxon>
        <taxon>Mycobacteriaceae</taxon>
        <taxon>Mycolicibacterium</taxon>
    </lineage>
</organism>
<dbReference type="Gene3D" id="1.10.260.40">
    <property type="entry name" value="lambda repressor-like DNA-binding domains"/>
    <property type="match status" value="1"/>
</dbReference>